<dbReference type="RefSeq" id="WP_161353173.1">
    <property type="nucleotide sequence ID" value="NZ_JAVRES010000016.1"/>
</dbReference>
<organism evidence="3 4">
    <name type="scientific">Streptomyces doudnae</name>
    <dbReference type="NCBI Taxonomy" id="3075536"/>
    <lineage>
        <taxon>Bacteria</taxon>
        <taxon>Bacillati</taxon>
        <taxon>Actinomycetota</taxon>
        <taxon>Actinomycetes</taxon>
        <taxon>Kitasatosporales</taxon>
        <taxon>Streptomycetaceae</taxon>
        <taxon>Streptomyces</taxon>
    </lineage>
</organism>
<evidence type="ECO:0000313" key="4">
    <source>
        <dbReference type="Proteomes" id="UP001183535"/>
    </source>
</evidence>
<evidence type="ECO:0000313" key="3">
    <source>
        <dbReference type="EMBL" id="MDT0438291.1"/>
    </source>
</evidence>
<dbReference type="Gene3D" id="3.20.20.140">
    <property type="entry name" value="Metal-dependent hydrolases"/>
    <property type="match status" value="1"/>
</dbReference>
<protein>
    <submittedName>
        <fullName evidence="3">Amidohydrolase family protein</fullName>
    </submittedName>
</protein>
<feature type="domain" description="Amidohydrolase-related" evidence="2">
    <location>
        <begin position="22"/>
        <end position="295"/>
    </location>
</feature>
<dbReference type="PANTHER" id="PTHR43569">
    <property type="entry name" value="AMIDOHYDROLASE"/>
    <property type="match status" value="1"/>
</dbReference>
<dbReference type="InterPro" id="IPR032466">
    <property type="entry name" value="Metal_Hydrolase"/>
</dbReference>
<proteinExistence type="inferred from homology"/>
<evidence type="ECO:0000256" key="1">
    <source>
        <dbReference type="ARBA" id="ARBA00038310"/>
    </source>
</evidence>
<dbReference type="InterPro" id="IPR006680">
    <property type="entry name" value="Amidohydro-rel"/>
</dbReference>
<dbReference type="InterPro" id="IPR052350">
    <property type="entry name" value="Metallo-dep_Lactonases"/>
</dbReference>
<keyword evidence="4" id="KW-1185">Reference proteome</keyword>
<dbReference type="Pfam" id="PF04909">
    <property type="entry name" value="Amidohydro_2"/>
    <property type="match status" value="1"/>
</dbReference>
<comment type="similarity">
    <text evidence="1">Belongs to the metallo-dependent hydrolases superfamily.</text>
</comment>
<accession>A0ABD5EUH3</accession>
<sequence>MTAAPGAGTAPEDGAAAAVDLIDAHVHVWDPRRLRYDWLAGTALDRPRLPGDIDDAGGAVRRWVFVEADVTPDQSLDEARWVAGLDWPGLAAAVVAVDLEAPDAAGRIARAAGLPLVRGVRHLLQDLPPERLAAPRLRTALAEVARAGLVFDACVRHTQLDALDRLLTDSDGGVTVLDHLGKPPVDQGLASDAGRDWLTALRRLARHERLFVKLSGLPAETADAQTLRRNAPDLLRAAVDLFGPDRCLLGGDWPVSTGTDGLTSTSAWFALVRDTVGEHAWPQVAAATARRVYGIDDGPDHRAAPAG</sequence>
<dbReference type="PANTHER" id="PTHR43569:SF2">
    <property type="entry name" value="AMIDOHYDROLASE-RELATED DOMAIN-CONTAINING PROTEIN"/>
    <property type="match status" value="1"/>
</dbReference>
<comment type="caution">
    <text evidence="3">The sequence shown here is derived from an EMBL/GenBank/DDBJ whole genome shotgun (WGS) entry which is preliminary data.</text>
</comment>
<dbReference type="SUPFAM" id="SSF51556">
    <property type="entry name" value="Metallo-dependent hydrolases"/>
    <property type="match status" value="1"/>
</dbReference>
<gene>
    <name evidence="3" type="ORF">RM877_26765</name>
</gene>
<reference evidence="4" key="1">
    <citation type="submission" date="2023-07" db="EMBL/GenBank/DDBJ databases">
        <title>30 novel species of actinomycetes from the DSMZ collection.</title>
        <authorList>
            <person name="Nouioui I."/>
        </authorList>
    </citation>
    <scope>NUCLEOTIDE SEQUENCE [LARGE SCALE GENOMIC DNA]</scope>
    <source>
        <strain evidence="4">DSM 41981</strain>
    </source>
</reference>
<dbReference type="EMBL" id="JAVRES010000016">
    <property type="protein sequence ID" value="MDT0438291.1"/>
    <property type="molecule type" value="Genomic_DNA"/>
</dbReference>
<dbReference type="Proteomes" id="UP001183535">
    <property type="component" value="Unassembled WGS sequence"/>
</dbReference>
<dbReference type="AlphaFoldDB" id="A0ABD5EUH3"/>
<name>A0ABD5EUH3_9ACTN</name>
<evidence type="ECO:0000259" key="2">
    <source>
        <dbReference type="Pfam" id="PF04909"/>
    </source>
</evidence>